<proteinExistence type="predicted"/>
<dbReference type="Proteomes" id="UP000007797">
    <property type="component" value="Unassembled WGS sequence"/>
</dbReference>
<accession>F4PLR8</accession>
<protein>
    <submittedName>
        <fullName evidence="1">Uncharacterized protein</fullName>
    </submittedName>
</protein>
<name>F4PLR8_CACFS</name>
<keyword evidence="2" id="KW-1185">Reference proteome</keyword>
<dbReference type="EMBL" id="GL883008">
    <property type="protein sequence ID" value="EGG23490.1"/>
    <property type="molecule type" value="Genomic_DNA"/>
</dbReference>
<evidence type="ECO:0000313" key="2">
    <source>
        <dbReference type="Proteomes" id="UP000007797"/>
    </source>
</evidence>
<dbReference type="GeneID" id="14875217"/>
<dbReference type="RefSeq" id="XP_004361341.1">
    <property type="nucleotide sequence ID" value="XM_004361284.1"/>
</dbReference>
<dbReference type="KEGG" id="dfa:DFA_05623"/>
<evidence type="ECO:0000313" key="1">
    <source>
        <dbReference type="EMBL" id="EGG23490.1"/>
    </source>
</evidence>
<dbReference type="AlphaFoldDB" id="F4PLR8"/>
<sequence>MTCLRMYLFHKQSPSDRAPNTMGISKDTVRVRARQVIVQAPSQIIWNEKLVYKCDHPSTTRSIRIPINYSRKDFL</sequence>
<gene>
    <name evidence="1" type="ORF">DFA_05623</name>
</gene>
<reference evidence="2" key="1">
    <citation type="journal article" date="2011" name="Genome Res.">
        <title>Phylogeny-wide analysis of social amoeba genomes highlights ancient origins for complex intercellular communication.</title>
        <authorList>
            <person name="Heidel A.J."/>
            <person name="Lawal H.M."/>
            <person name="Felder M."/>
            <person name="Schilde C."/>
            <person name="Helps N.R."/>
            <person name="Tunggal B."/>
            <person name="Rivero F."/>
            <person name="John U."/>
            <person name="Schleicher M."/>
            <person name="Eichinger L."/>
            <person name="Platzer M."/>
            <person name="Noegel A.A."/>
            <person name="Schaap P."/>
            <person name="Gloeckner G."/>
        </authorList>
    </citation>
    <scope>NUCLEOTIDE SEQUENCE [LARGE SCALE GENOMIC DNA]</scope>
    <source>
        <strain evidence="2">SH3</strain>
    </source>
</reference>
<organism evidence="1 2">
    <name type="scientific">Cavenderia fasciculata</name>
    <name type="common">Slime mold</name>
    <name type="synonym">Dictyostelium fasciculatum</name>
    <dbReference type="NCBI Taxonomy" id="261658"/>
    <lineage>
        <taxon>Eukaryota</taxon>
        <taxon>Amoebozoa</taxon>
        <taxon>Evosea</taxon>
        <taxon>Eumycetozoa</taxon>
        <taxon>Dictyostelia</taxon>
        <taxon>Acytosteliales</taxon>
        <taxon>Cavenderiaceae</taxon>
        <taxon>Cavenderia</taxon>
    </lineage>
</organism>